<gene>
    <name evidence="1" type="ORF">H7J73_32255</name>
</gene>
<evidence type="ECO:0000313" key="1">
    <source>
        <dbReference type="EMBL" id="MCV7230691.1"/>
    </source>
</evidence>
<dbReference type="RefSeq" id="WP_264071978.1">
    <property type="nucleotide sequence ID" value="NZ_JACKTY010000051.1"/>
</dbReference>
<comment type="caution">
    <text evidence="1">The sequence shown here is derived from an EMBL/GenBank/DDBJ whole genome shotgun (WGS) entry which is preliminary data.</text>
</comment>
<keyword evidence="2" id="KW-1185">Reference proteome</keyword>
<sequence length="110" mass="12313">MSTIRLWNESFEFLAAQSGPAPKPGAEFITIPGHSIIAEIVKTHMRHGEGDLWITIDLSVAEWTNMHYVRRRRGGKVTKIDLEDRPCECGWSRIINTTIAWASVPVGVPS</sequence>
<evidence type="ECO:0000313" key="2">
    <source>
        <dbReference type="Proteomes" id="UP001526201"/>
    </source>
</evidence>
<protein>
    <submittedName>
        <fullName evidence="1">Uncharacterized protein</fullName>
    </submittedName>
</protein>
<organism evidence="1 2">
    <name type="scientific">Mycolicibacterium komossense</name>
    <dbReference type="NCBI Taxonomy" id="1779"/>
    <lineage>
        <taxon>Bacteria</taxon>
        <taxon>Bacillati</taxon>
        <taxon>Actinomycetota</taxon>
        <taxon>Actinomycetes</taxon>
        <taxon>Mycobacteriales</taxon>
        <taxon>Mycobacteriaceae</taxon>
        <taxon>Mycolicibacterium</taxon>
    </lineage>
</organism>
<proteinExistence type="predicted"/>
<name>A0ABT3CMG5_9MYCO</name>
<dbReference type="Proteomes" id="UP001526201">
    <property type="component" value="Unassembled WGS sequence"/>
</dbReference>
<dbReference type="EMBL" id="JACKTY010000051">
    <property type="protein sequence ID" value="MCV7230691.1"/>
    <property type="molecule type" value="Genomic_DNA"/>
</dbReference>
<reference evidence="1 2" key="1">
    <citation type="journal article" date="2022" name="BMC Genomics">
        <title>Comparative genome analysis of mycobacteria focusing on tRNA and non-coding RNA.</title>
        <authorList>
            <person name="Behra P.R.K."/>
            <person name="Pettersson B.M.F."/>
            <person name="Ramesh M."/>
            <person name="Das S."/>
            <person name="Dasgupta S."/>
            <person name="Kirsebom L.A."/>
        </authorList>
    </citation>
    <scope>NUCLEOTIDE SEQUENCE [LARGE SCALE GENOMIC DNA]</scope>
    <source>
        <strain evidence="1 2">DSM 44078</strain>
    </source>
</reference>
<accession>A0ABT3CMG5</accession>